<evidence type="ECO:0000313" key="10">
    <source>
        <dbReference type="Proteomes" id="UP001501479"/>
    </source>
</evidence>
<dbReference type="InterPro" id="IPR029319">
    <property type="entry name" value="DNA_ligase_OB"/>
</dbReference>
<dbReference type="PROSITE" id="PS50160">
    <property type="entry name" value="DNA_LIGASE_A3"/>
    <property type="match status" value="1"/>
</dbReference>
<dbReference type="NCBIfam" id="NF006592">
    <property type="entry name" value="PRK09125.1"/>
    <property type="match status" value="1"/>
</dbReference>
<feature type="signal peptide" evidence="7">
    <location>
        <begin position="1"/>
        <end position="19"/>
    </location>
</feature>
<comment type="caution">
    <text evidence="9">The sequence shown here is derived from an EMBL/GenBank/DDBJ whole genome shotgun (WGS) entry which is preliminary data.</text>
</comment>
<keyword evidence="2 9" id="KW-0436">Ligase</keyword>
<dbReference type="InterPro" id="IPR012340">
    <property type="entry name" value="NA-bd_OB-fold"/>
</dbReference>
<evidence type="ECO:0000256" key="7">
    <source>
        <dbReference type="SAM" id="SignalP"/>
    </source>
</evidence>
<accession>A0ABP7EPA8</accession>
<dbReference type="InterPro" id="IPR050326">
    <property type="entry name" value="NAD_dep_DNA_ligaseB"/>
</dbReference>
<dbReference type="CDD" id="cd08041">
    <property type="entry name" value="OBF_kDNA_ligase_like"/>
    <property type="match status" value="1"/>
</dbReference>
<dbReference type="InterPro" id="IPR012310">
    <property type="entry name" value="DNA_ligase_ATP-dep_cent"/>
</dbReference>
<organism evidence="9 10">
    <name type="scientific">Oceanisphaera sediminis</name>
    <dbReference type="NCBI Taxonomy" id="981381"/>
    <lineage>
        <taxon>Bacteria</taxon>
        <taxon>Pseudomonadati</taxon>
        <taxon>Pseudomonadota</taxon>
        <taxon>Gammaproteobacteria</taxon>
        <taxon>Aeromonadales</taxon>
        <taxon>Aeromonadaceae</taxon>
        <taxon>Oceanisphaera</taxon>
    </lineage>
</organism>
<keyword evidence="5" id="KW-0234">DNA repair</keyword>
<sequence>MKRLPLWLPLVLLSGSGYAEGIAPPPLQLAAEYQQQDVTHYRVSEKLDGVRAYWNGRDLLSRGGHRFSAPDWFVAGFPDTPLDGELWLGRGRFEELSAAVRRYRPNEDEWKSIRFMVFDLPASELPFEARLNALQRLFSQLDSPYLKLLEQRLLPDNTALAAYLAEVEALDGEGLMLRHRDSLYSASRNQDLLKLKRFQDAEARVLAHLPGQGKYAGMLGALLVETDDGRQFRLGTGFSDAQRQQPPPVGALVTYRYQGETGQRLPRFASFVRVRNDEPEQPDSGPAPVSGVK</sequence>
<dbReference type="Gene3D" id="3.30.470.30">
    <property type="entry name" value="DNA ligase/mRNA capping enzyme"/>
    <property type="match status" value="1"/>
</dbReference>
<dbReference type="SUPFAM" id="SSF56091">
    <property type="entry name" value="DNA ligase/mRNA capping enzyme, catalytic domain"/>
    <property type="match status" value="1"/>
</dbReference>
<proteinExistence type="predicted"/>
<dbReference type="Gene3D" id="3.30.1490.70">
    <property type="match status" value="1"/>
</dbReference>
<name>A0ABP7EPA8_9GAMM</name>
<comment type="catalytic activity">
    <reaction evidence="6">
        <text>ATP + (deoxyribonucleotide)n-3'-hydroxyl + 5'-phospho-(deoxyribonucleotide)m = (deoxyribonucleotide)n+m + AMP + diphosphate.</text>
        <dbReference type="EC" id="6.5.1.1"/>
    </reaction>
</comment>
<dbReference type="SUPFAM" id="SSF50249">
    <property type="entry name" value="Nucleic acid-binding proteins"/>
    <property type="match status" value="1"/>
</dbReference>
<evidence type="ECO:0000256" key="3">
    <source>
        <dbReference type="ARBA" id="ARBA00022705"/>
    </source>
</evidence>
<dbReference type="PANTHER" id="PTHR47810">
    <property type="entry name" value="DNA LIGASE"/>
    <property type="match status" value="1"/>
</dbReference>
<evidence type="ECO:0000256" key="5">
    <source>
        <dbReference type="ARBA" id="ARBA00023204"/>
    </source>
</evidence>
<evidence type="ECO:0000256" key="1">
    <source>
        <dbReference type="ARBA" id="ARBA00001968"/>
    </source>
</evidence>
<evidence type="ECO:0000256" key="2">
    <source>
        <dbReference type="ARBA" id="ARBA00022598"/>
    </source>
</evidence>
<dbReference type="Pfam" id="PF01068">
    <property type="entry name" value="DNA_ligase_A_M"/>
    <property type="match status" value="1"/>
</dbReference>
<evidence type="ECO:0000259" key="8">
    <source>
        <dbReference type="PROSITE" id="PS50160"/>
    </source>
</evidence>
<dbReference type="PANTHER" id="PTHR47810:SF1">
    <property type="entry name" value="DNA LIGASE B"/>
    <property type="match status" value="1"/>
</dbReference>
<dbReference type="GO" id="GO:0016874">
    <property type="term" value="F:ligase activity"/>
    <property type="evidence" value="ECO:0007669"/>
    <property type="project" value="UniProtKB-KW"/>
</dbReference>
<evidence type="ECO:0000313" key="9">
    <source>
        <dbReference type="EMBL" id="GAA3722295.1"/>
    </source>
</evidence>
<dbReference type="CDD" id="cd07896">
    <property type="entry name" value="Adenylation_kDNA_ligase_like"/>
    <property type="match status" value="1"/>
</dbReference>
<dbReference type="RefSeq" id="WP_344965948.1">
    <property type="nucleotide sequence ID" value="NZ_BAABDS010000051.1"/>
</dbReference>
<evidence type="ECO:0000256" key="4">
    <source>
        <dbReference type="ARBA" id="ARBA00022763"/>
    </source>
</evidence>
<dbReference type="EMBL" id="BAABDS010000051">
    <property type="protein sequence ID" value="GAA3722295.1"/>
    <property type="molecule type" value="Genomic_DNA"/>
</dbReference>
<reference evidence="10" key="1">
    <citation type="journal article" date="2019" name="Int. J. Syst. Evol. Microbiol.">
        <title>The Global Catalogue of Microorganisms (GCM) 10K type strain sequencing project: providing services to taxonomists for standard genome sequencing and annotation.</title>
        <authorList>
            <consortium name="The Broad Institute Genomics Platform"/>
            <consortium name="The Broad Institute Genome Sequencing Center for Infectious Disease"/>
            <person name="Wu L."/>
            <person name="Ma J."/>
        </authorList>
    </citation>
    <scope>NUCLEOTIDE SEQUENCE [LARGE SCALE GENOMIC DNA]</scope>
    <source>
        <strain evidence="10">JCM 17329</strain>
    </source>
</reference>
<dbReference type="Pfam" id="PF14743">
    <property type="entry name" value="DNA_ligase_OB_2"/>
    <property type="match status" value="1"/>
</dbReference>
<keyword evidence="4" id="KW-0227">DNA damage</keyword>
<keyword evidence="7" id="KW-0732">Signal</keyword>
<feature type="chain" id="PRO_5045082254" evidence="7">
    <location>
        <begin position="20"/>
        <end position="293"/>
    </location>
</feature>
<feature type="domain" description="ATP-dependent DNA ligase family profile" evidence="8">
    <location>
        <begin position="126"/>
        <end position="228"/>
    </location>
</feature>
<keyword evidence="3" id="KW-0235">DNA replication</keyword>
<evidence type="ECO:0000256" key="6">
    <source>
        <dbReference type="ARBA" id="ARBA00034003"/>
    </source>
</evidence>
<protein>
    <submittedName>
        <fullName evidence="9">DNA ligase</fullName>
    </submittedName>
</protein>
<dbReference type="Proteomes" id="UP001501479">
    <property type="component" value="Unassembled WGS sequence"/>
</dbReference>
<gene>
    <name evidence="9" type="ORF">GCM10022421_33750</name>
</gene>
<comment type="cofactor">
    <cofactor evidence="1">
        <name>a divalent metal cation</name>
        <dbReference type="ChEBI" id="CHEBI:60240"/>
    </cofactor>
</comment>
<keyword evidence="10" id="KW-1185">Reference proteome</keyword>
<dbReference type="Gene3D" id="2.40.50.140">
    <property type="entry name" value="Nucleic acid-binding proteins"/>
    <property type="match status" value="1"/>
</dbReference>